<reference evidence="3 5" key="1">
    <citation type="submission" date="2018-08" db="EMBL/GenBank/DDBJ databases">
        <title>A genome reference for cultivated species of the human gut microbiota.</title>
        <authorList>
            <person name="Zou Y."/>
            <person name="Xue W."/>
            <person name="Luo G."/>
        </authorList>
    </citation>
    <scope>NUCLEOTIDE SEQUENCE [LARGE SCALE GENOMIC DNA]</scope>
    <source>
        <strain evidence="3 5">AM17-48</strain>
    </source>
</reference>
<organism evidence="3 5">
    <name type="scientific">Bacteroides ovatus</name>
    <dbReference type="NCBI Taxonomy" id="28116"/>
    <lineage>
        <taxon>Bacteria</taxon>
        <taxon>Pseudomonadati</taxon>
        <taxon>Bacteroidota</taxon>
        <taxon>Bacteroidia</taxon>
        <taxon>Bacteroidales</taxon>
        <taxon>Bacteroidaceae</taxon>
        <taxon>Bacteroides</taxon>
    </lineage>
</organism>
<dbReference type="GO" id="GO:0008374">
    <property type="term" value="F:O-acyltransferase activity"/>
    <property type="evidence" value="ECO:0007669"/>
    <property type="project" value="TreeGrafter"/>
</dbReference>
<evidence type="ECO:0000256" key="1">
    <source>
        <dbReference type="ARBA" id="ARBA00007274"/>
    </source>
</evidence>
<keyword evidence="2 3" id="KW-0808">Transferase</keyword>
<sequence length="188" mass="21293">MMKVDLKQGAKIHYHSKGMMVKRLLWMIVKTTLFRFSFRTWFGYRCFLLRLFGAKIGKGVRIYSNTDIVFPWNLEVGDYTIIAGDTLIYTWGYIKIGSNVNISHKVQICAASHDYTDPLFRVIFNPVVIEDQVWICTQAFVGPGVVVKEGALLGACCVLVKDAEAWAIYAGNPACKVNGRLLVEKSRF</sequence>
<dbReference type="AlphaFoldDB" id="A0A414WTP8"/>
<protein>
    <submittedName>
        <fullName evidence="3">Putative colanic acid biosynthesis acetyltransferase</fullName>
    </submittedName>
</protein>
<evidence type="ECO:0000313" key="4">
    <source>
        <dbReference type="EMBL" id="RHH41339.1"/>
    </source>
</evidence>
<evidence type="ECO:0000256" key="2">
    <source>
        <dbReference type="ARBA" id="ARBA00022679"/>
    </source>
</evidence>
<dbReference type="SUPFAM" id="SSF51161">
    <property type="entry name" value="Trimeric LpxA-like enzymes"/>
    <property type="match status" value="1"/>
</dbReference>
<comment type="caution">
    <text evidence="3">The sequence shown here is derived from an EMBL/GenBank/DDBJ whole genome shotgun (WGS) entry which is preliminary data.</text>
</comment>
<comment type="similarity">
    <text evidence="1">Belongs to the transferase hexapeptide repeat family.</text>
</comment>
<gene>
    <name evidence="3" type="ORF">DW206_20905</name>
    <name evidence="4" type="ORF">DW206_20975</name>
</gene>
<dbReference type="Gene3D" id="2.160.10.10">
    <property type="entry name" value="Hexapeptide repeat proteins"/>
    <property type="match status" value="1"/>
</dbReference>
<dbReference type="RefSeq" id="WP_118299690.1">
    <property type="nucleotide sequence ID" value="NZ_QRJR01000028.1"/>
</dbReference>
<dbReference type="GO" id="GO:0005829">
    <property type="term" value="C:cytosol"/>
    <property type="evidence" value="ECO:0007669"/>
    <property type="project" value="TreeGrafter"/>
</dbReference>
<name>A0A414WTP8_BACOV</name>
<dbReference type="PANTHER" id="PTHR23416:SF23">
    <property type="entry name" value="ACETYLTRANSFERASE C18B11.09C-RELATED"/>
    <property type="match status" value="1"/>
</dbReference>
<dbReference type="InterPro" id="IPR011004">
    <property type="entry name" value="Trimer_LpxA-like_sf"/>
</dbReference>
<dbReference type="EMBL" id="QRJR01000028">
    <property type="protein sequence ID" value="RHH41339.1"/>
    <property type="molecule type" value="Genomic_DNA"/>
</dbReference>
<dbReference type="EMBL" id="QRJR01000028">
    <property type="protein sequence ID" value="RHH41326.1"/>
    <property type="molecule type" value="Genomic_DNA"/>
</dbReference>
<accession>A0A414WTP8</accession>
<dbReference type="InterPro" id="IPR051159">
    <property type="entry name" value="Hexapeptide_acetyltransf"/>
</dbReference>
<evidence type="ECO:0000313" key="5">
    <source>
        <dbReference type="Proteomes" id="UP000283329"/>
    </source>
</evidence>
<proteinExistence type="inferred from homology"/>
<dbReference type="CDD" id="cd05825">
    <property type="entry name" value="LbH_wcaF_like"/>
    <property type="match status" value="1"/>
</dbReference>
<dbReference type="PANTHER" id="PTHR23416">
    <property type="entry name" value="SIALIC ACID SYNTHASE-RELATED"/>
    <property type="match status" value="1"/>
</dbReference>
<dbReference type="Proteomes" id="UP000283329">
    <property type="component" value="Unassembled WGS sequence"/>
</dbReference>
<evidence type="ECO:0000313" key="3">
    <source>
        <dbReference type="EMBL" id="RHH41326.1"/>
    </source>
</evidence>